<dbReference type="EMBL" id="BBMT01000007">
    <property type="protein sequence ID" value="GAL35604.1"/>
    <property type="molecule type" value="Genomic_DNA"/>
</dbReference>
<proteinExistence type="predicted"/>
<sequence>MSAPLKLVKNWYDSMLWYRYQQWVMIISSRQSQAEKLLVFWIE</sequence>
<organism evidence="1 2">
    <name type="scientific">Vibrio maritimus</name>
    <dbReference type="NCBI Taxonomy" id="990268"/>
    <lineage>
        <taxon>Bacteria</taxon>
        <taxon>Pseudomonadati</taxon>
        <taxon>Pseudomonadota</taxon>
        <taxon>Gammaproteobacteria</taxon>
        <taxon>Vibrionales</taxon>
        <taxon>Vibrionaceae</taxon>
        <taxon>Vibrio</taxon>
    </lineage>
</organism>
<reference evidence="1 2" key="2">
    <citation type="submission" date="2014-09" db="EMBL/GenBank/DDBJ databases">
        <authorList>
            <consortium name="NBRP consortium"/>
            <person name="Sawabe T."/>
            <person name="Meirelles P."/>
            <person name="Nakanishi M."/>
            <person name="Sayaka M."/>
            <person name="Hattori M."/>
            <person name="Ohkuma M."/>
        </authorList>
    </citation>
    <scope>NUCLEOTIDE SEQUENCE [LARGE SCALE GENOMIC DNA]</scope>
    <source>
        <strain evidence="1 2">JCM 19240</strain>
    </source>
</reference>
<gene>
    <name evidence="1" type="ORF">JCM19240_451</name>
</gene>
<evidence type="ECO:0000313" key="1">
    <source>
        <dbReference type="EMBL" id="GAL35604.1"/>
    </source>
</evidence>
<dbReference type="AlphaFoldDB" id="A0A090TA57"/>
<evidence type="ECO:0000313" key="2">
    <source>
        <dbReference type="Proteomes" id="UP000029224"/>
    </source>
</evidence>
<dbReference type="Proteomes" id="UP000029224">
    <property type="component" value="Unassembled WGS sequence"/>
</dbReference>
<reference evidence="1 2" key="1">
    <citation type="submission" date="2014-09" db="EMBL/GenBank/DDBJ databases">
        <title>Vibrio maritimus JCM 19240. (C210) whole genome shotgun sequence.</title>
        <authorList>
            <person name="Sawabe T."/>
            <person name="Meirelles P."/>
            <person name="Nakanishi M."/>
            <person name="Sayaka M."/>
            <person name="Hattori M."/>
            <person name="Ohkuma M."/>
        </authorList>
    </citation>
    <scope>NUCLEOTIDE SEQUENCE [LARGE SCALE GENOMIC DNA]</scope>
    <source>
        <strain evidence="1 2">JCM 19240</strain>
    </source>
</reference>
<keyword evidence="2" id="KW-1185">Reference proteome</keyword>
<name>A0A090TA57_9VIBR</name>
<protein>
    <submittedName>
        <fullName evidence="1">Uncharacterized protein</fullName>
    </submittedName>
</protein>
<comment type="caution">
    <text evidence="1">The sequence shown here is derived from an EMBL/GenBank/DDBJ whole genome shotgun (WGS) entry which is preliminary data.</text>
</comment>
<accession>A0A090TA57</accession>